<feature type="region of interest" description="Disordered" evidence="1">
    <location>
        <begin position="87"/>
        <end position="106"/>
    </location>
</feature>
<organism evidence="3">
    <name type="scientific">Minutocellus polymorphus</name>
    <dbReference type="NCBI Taxonomy" id="265543"/>
    <lineage>
        <taxon>Eukaryota</taxon>
        <taxon>Sar</taxon>
        <taxon>Stramenopiles</taxon>
        <taxon>Ochrophyta</taxon>
        <taxon>Bacillariophyta</taxon>
        <taxon>Mediophyceae</taxon>
        <taxon>Cymatosirophycidae</taxon>
        <taxon>Cymatosirales</taxon>
        <taxon>Cymatosiraceae</taxon>
        <taxon>Minutocellus</taxon>
    </lineage>
</organism>
<evidence type="ECO:0000256" key="1">
    <source>
        <dbReference type="SAM" id="MobiDB-lite"/>
    </source>
</evidence>
<accession>A0A7S0AQZ1</accession>
<feature type="compositionally biased region" description="Acidic residues" evidence="1">
    <location>
        <begin position="91"/>
        <end position="101"/>
    </location>
</feature>
<evidence type="ECO:0000313" key="3">
    <source>
        <dbReference type="EMBL" id="CAD8369555.1"/>
    </source>
</evidence>
<protein>
    <submittedName>
        <fullName evidence="3">Uncharacterized protein</fullName>
    </submittedName>
</protein>
<sequence length="296" mass="32200">MPSIINRLVTTAACCGCFLAPQLATSFSSIAIAYPYARSLTTAPSSTQLHTSSMGGGRRGSARGESMVAKEQEKRKIENIEAKRKNKVVVEDDDSDAEDGESSSSINAGECTIIDDELEEELKKLGDLEPLERQLIRLEGLEPYVLVSVLTATASYSTITSEEFITDGVVDWTGAGLLASALGSTLCGLYSTIIFSLSILYGKTALGMDREATYFYFLDKTAVKRFRGFQAFSLSLLLFCTSILLLTIDKLPEEVRIPACIMASGFVIFGFREWSDITVAAQPIFTNVIPADDDEE</sequence>
<keyword evidence="2" id="KW-1133">Transmembrane helix</keyword>
<reference evidence="3" key="1">
    <citation type="submission" date="2021-01" db="EMBL/GenBank/DDBJ databases">
        <authorList>
            <person name="Corre E."/>
            <person name="Pelletier E."/>
            <person name="Niang G."/>
            <person name="Scheremetjew M."/>
            <person name="Finn R."/>
            <person name="Kale V."/>
            <person name="Holt S."/>
            <person name="Cochrane G."/>
            <person name="Meng A."/>
            <person name="Brown T."/>
            <person name="Cohen L."/>
        </authorList>
    </citation>
    <scope>NUCLEOTIDE SEQUENCE</scope>
    <source>
        <strain evidence="3">CCMP3303</strain>
    </source>
</reference>
<name>A0A7S0AQZ1_9STRA</name>
<feature type="region of interest" description="Disordered" evidence="1">
    <location>
        <begin position="43"/>
        <end position="76"/>
    </location>
</feature>
<dbReference type="AlphaFoldDB" id="A0A7S0AQZ1"/>
<feature type="transmembrane region" description="Helical" evidence="2">
    <location>
        <begin position="188"/>
        <end position="208"/>
    </location>
</feature>
<keyword evidence="2" id="KW-0472">Membrane</keyword>
<gene>
    <name evidence="3" type="ORF">MPOL1434_LOCUS5504</name>
</gene>
<proteinExistence type="predicted"/>
<dbReference type="EMBL" id="HBEJ01009364">
    <property type="protein sequence ID" value="CAD8369555.1"/>
    <property type="molecule type" value="Transcribed_RNA"/>
</dbReference>
<keyword evidence="2" id="KW-0812">Transmembrane</keyword>
<evidence type="ECO:0000256" key="2">
    <source>
        <dbReference type="SAM" id="Phobius"/>
    </source>
</evidence>
<feature type="transmembrane region" description="Helical" evidence="2">
    <location>
        <begin position="229"/>
        <end position="248"/>
    </location>
</feature>